<dbReference type="Proteomes" id="UP000036168">
    <property type="component" value="Unassembled WGS sequence"/>
</dbReference>
<dbReference type="OrthoDB" id="2943546at2"/>
<name>A0A0J6ET92_9BACI</name>
<gene>
    <name evidence="2" type="ORF">AB447_219440</name>
    <name evidence="3" type="ORF">P8828_23430</name>
</gene>
<dbReference type="AlphaFoldDB" id="A0A0J6ET92"/>
<feature type="transmembrane region" description="Helical" evidence="1">
    <location>
        <begin position="43"/>
        <end position="62"/>
    </location>
</feature>
<evidence type="ECO:0000313" key="2">
    <source>
        <dbReference type="EMBL" id="KRT93129.1"/>
    </source>
</evidence>
<reference evidence="3 5" key="3">
    <citation type="submission" date="2023-03" db="EMBL/GenBank/DDBJ databases">
        <title>Agriculturally important microbes genome sequencing.</title>
        <authorList>
            <person name="Dunlap C."/>
        </authorList>
    </citation>
    <scope>NUCLEOTIDE SEQUENCE [LARGE SCALE GENOMIC DNA]</scope>
    <source>
        <strain evidence="3 5">CBP-3203</strain>
    </source>
</reference>
<protein>
    <submittedName>
        <fullName evidence="2">Uncharacterized protein</fullName>
    </submittedName>
</protein>
<accession>A0A0J6ET92</accession>
<comment type="caution">
    <text evidence="2">The sequence shown here is derived from an EMBL/GenBank/DDBJ whole genome shotgun (WGS) entry which is preliminary data.</text>
</comment>
<dbReference type="InterPro" id="IPR058724">
    <property type="entry name" value="YhzF"/>
</dbReference>
<reference evidence="2" key="2">
    <citation type="submission" date="2015-10" db="EMBL/GenBank/DDBJ databases">
        <authorList>
            <person name="Gilbert D.G."/>
        </authorList>
    </citation>
    <scope>NUCLEOTIDE SEQUENCE</scope>
    <source>
        <strain evidence="2">GO-13</strain>
    </source>
</reference>
<dbReference type="Proteomes" id="UP001341297">
    <property type="component" value="Unassembled WGS sequence"/>
</dbReference>
<organism evidence="2 4">
    <name type="scientific">Bacillus glycinifermentans</name>
    <dbReference type="NCBI Taxonomy" id="1664069"/>
    <lineage>
        <taxon>Bacteria</taxon>
        <taxon>Bacillati</taxon>
        <taxon>Bacillota</taxon>
        <taxon>Bacilli</taxon>
        <taxon>Bacillales</taxon>
        <taxon>Bacillaceae</taxon>
        <taxon>Bacillus</taxon>
    </lineage>
</organism>
<evidence type="ECO:0000313" key="5">
    <source>
        <dbReference type="Proteomes" id="UP001341297"/>
    </source>
</evidence>
<dbReference type="Pfam" id="PF26302">
    <property type="entry name" value="YhzF"/>
    <property type="match status" value="1"/>
</dbReference>
<dbReference type="EMBL" id="JARRTL010000034">
    <property type="protein sequence ID" value="MEC0487703.1"/>
    <property type="molecule type" value="Genomic_DNA"/>
</dbReference>
<dbReference type="RefSeq" id="WP_048353687.1">
    <property type="nucleotide sequence ID" value="NZ_CP023481.1"/>
</dbReference>
<sequence length="63" mass="7128">MSVIIAFLTILTAVFFAGSFYYFRLLGFRASYPPKRVLKQKAYFCAGAAGLLLLFLFLIKLLI</sequence>
<reference evidence="2 4" key="1">
    <citation type="journal article" date="2015" name="Int. J. Syst. Evol. Microbiol.">
        <title>Bacillus glycinifermentans sp. nov., isolated from fermented soybean paste.</title>
        <authorList>
            <person name="Kim S.J."/>
            <person name="Dunlap C.A."/>
            <person name="Kwon S.W."/>
            <person name="Rooney A.P."/>
        </authorList>
    </citation>
    <scope>NUCLEOTIDE SEQUENCE [LARGE SCALE GENOMIC DNA]</scope>
    <source>
        <strain evidence="2 4">GO-13</strain>
    </source>
</reference>
<evidence type="ECO:0000256" key="1">
    <source>
        <dbReference type="SAM" id="Phobius"/>
    </source>
</evidence>
<keyword evidence="1" id="KW-1133">Transmembrane helix</keyword>
<accession>A0A0J6ESQ4</accession>
<proteinExistence type="predicted"/>
<keyword evidence="5" id="KW-1185">Reference proteome</keyword>
<feature type="transmembrane region" description="Helical" evidence="1">
    <location>
        <begin position="6"/>
        <end position="23"/>
    </location>
</feature>
<keyword evidence="1" id="KW-0812">Transmembrane</keyword>
<evidence type="ECO:0000313" key="4">
    <source>
        <dbReference type="Proteomes" id="UP000036168"/>
    </source>
</evidence>
<dbReference type="EMBL" id="LECW02000022">
    <property type="protein sequence ID" value="KRT93129.1"/>
    <property type="molecule type" value="Genomic_DNA"/>
</dbReference>
<keyword evidence="1" id="KW-0472">Membrane</keyword>
<dbReference type="PATRIC" id="fig|1664069.3.peg.27"/>
<evidence type="ECO:0000313" key="3">
    <source>
        <dbReference type="EMBL" id="MEC0487703.1"/>
    </source>
</evidence>